<name>A0AAW5AH73_9PSED</name>
<comment type="caution">
    <text evidence="2">The sequence shown here is derived from an EMBL/GenBank/DDBJ whole genome shotgun (WGS) entry which is preliminary data.</text>
</comment>
<dbReference type="PANTHER" id="PTHR34846">
    <property type="entry name" value="4-CARBOXYMUCONOLACTONE DECARBOXYLASE FAMILY PROTEIN (AFU_ORTHOLOGUE AFUA_6G11590)"/>
    <property type="match status" value="1"/>
</dbReference>
<evidence type="ECO:0000313" key="2">
    <source>
        <dbReference type="EMBL" id="MCF5060554.1"/>
    </source>
</evidence>
<protein>
    <submittedName>
        <fullName evidence="2">Carboxymuconolactone decarboxylase family protein</fullName>
    </submittedName>
</protein>
<evidence type="ECO:0000313" key="3">
    <source>
        <dbReference type="Proteomes" id="UP000814172"/>
    </source>
</evidence>
<accession>A0AAW5AH73</accession>
<dbReference type="Proteomes" id="UP000814172">
    <property type="component" value="Unassembled WGS sequence"/>
</dbReference>
<feature type="domain" description="Carboxymuconolactone decarboxylase-like" evidence="1">
    <location>
        <begin position="12"/>
        <end position="93"/>
    </location>
</feature>
<dbReference type="EMBL" id="WKEW01000152">
    <property type="protein sequence ID" value="MCF5060554.1"/>
    <property type="molecule type" value="Genomic_DNA"/>
</dbReference>
<sequence length="145" mass="16105">MSARIDFYTASPDAMKAMLALEAAVGKLSIELPLLELVRLRVSQINGCAFCLDMHTADARKGGETERRLCTLSAWRETPFFTPRERAALAWAESLTLISQTHASDEDYALLNDQFSPAEQVDLSVAIATINSWNRLAVGFRKMPK</sequence>
<dbReference type="Pfam" id="PF02627">
    <property type="entry name" value="CMD"/>
    <property type="match status" value="1"/>
</dbReference>
<dbReference type="GO" id="GO:0051920">
    <property type="term" value="F:peroxiredoxin activity"/>
    <property type="evidence" value="ECO:0007669"/>
    <property type="project" value="InterPro"/>
</dbReference>
<dbReference type="SUPFAM" id="SSF69118">
    <property type="entry name" value="AhpD-like"/>
    <property type="match status" value="1"/>
</dbReference>
<dbReference type="RefSeq" id="WP_029296709.1">
    <property type="nucleotide sequence ID" value="NZ_CAXAQB010000031.1"/>
</dbReference>
<dbReference type="GeneID" id="55542466"/>
<dbReference type="InterPro" id="IPR029032">
    <property type="entry name" value="AhpD-like"/>
</dbReference>
<dbReference type="NCBIfam" id="TIGR00778">
    <property type="entry name" value="ahpD_dom"/>
    <property type="match status" value="1"/>
</dbReference>
<keyword evidence="3" id="KW-1185">Reference proteome</keyword>
<dbReference type="AlphaFoldDB" id="A0AAW5AH73"/>
<reference evidence="2 3" key="1">
    <citation type="submission" date="2019-11" db="EMBL/GenBank/DDBJ databases">
        <title>Epiphytic Pseudomonas syringae from cherry orchards.</title>
        <authorList>
            <person name="Hulin M.T."/>
        </authorList>
    </citation>
    <scope>NUCLEOTIDE SEQUENCE [LARGE SCALE GENOMIC DNA]</scope>
    <source>
        <strain evidence="2 3">PA-6-9F</strain>
    </source>
</reference>
<dbReference type="InterPro" id="IPR004675">
    <property type="entry name" value="AhpD_core"/>
</dbReference>
<gene>
    <name evidence="2" type="ORF">GIW75_26825</name>
</gene>
<dbReference type="InterPro" id="IPR003779">
    <property type="entry name" value="CMD-like"/>
</dbReference>
<proteinExistence type="predicted"/>
<dbReference type="PANTHER" id="PTHR34846:SF10">
    <property type="entry name" value="CYTOPLASMIC PROTEIN"/>
    <property type="match status" value="1"/>
</dbReference>
<evidence type="ECO:0000259" key="1">
    <source>
        <dbReference type="Pfam" id="PF02627"/>
    </source>
</evidence>
<organism evidence="2 3">
    <name type="scientific">Pseudomonas proteolytica</name>
    <dbReference type="NCBI Taxonomy" id="219574"/>
    <lineage>
        <taxon>Bacteria</taxon>
        <taxon>Pseudomonadati</taxon>
        <taxon>Pseudomonadota</taxon>
        <taxon>Gammaproteobacteria</taxon>
        <taxon>Pseudomonadales</taxon>
        <taxon>Pseudomonadaceae</taxon>
        <taxon>Pseudomonas</taxon>
    </lineage>
</organism>
<dbReference type="Gene3D" id="1.20.1290.10">
    <property type="entry name" value="AhpD-like"/>
    <property type="match status" value="1"/>
</dbReference>